<keyword evidence="1" id="KW-0472">Membrane</keyword>
<keyword evidence="1" id="KW-0812">Transmembrane</keyword>
<gene>
    <name evidence="2" type="ordered locus">Mchl_2682</name>
</gene>
<name>B7KNT3_METC4</name>
<accession>B7KNT3</accession>
<dbReference type="AlphaFoldDB" id="B7KNT3"/>
<keyword evidence="1" id="KW-1133">Transmembrane helix</keyword>
<dbReference type="EMBL" id="CP001298">
    <property type="protein sequence ID" value="ACK83522.1"/>
    <property type="molecule type" value="Genomic_DNA"/>
</dbReference>
<organism evidence="2 3">
    <name type="scientific">Methylorubrum extorquens (strain CM4 / NCIMB 13688)</name>
    <name type="common">Methylobacterium extorquens</name>
    <dbReference type="NCBI Taxonomy" id="440085"/>
    <lineage>
        <taxon>Bacteria</taxon>
        <taxon>Pseudomonadati</taxon>
        <taxon>Pseudomonadota</taxon>
        <taxon>Alphaproteobacteria</taxon>
        <taxon>Hyphomicrobiales</taxon>
        <taxon>Methylobacteriaceae</taxon>
        <taxon>Methylorubrum</taxon>
    </lineage>
</organism>
<dbReference type="HOGENOM" id="CLU_3365837_0_0_5"/>
<sequence length="35" mass="3743">MEGGLIWLGIIAGILGLSGVGYLFAAWAKARREPR</sequence>
<evidence type="ECO:0000313" key="3">
    <source>
        <dbReference type="Proteomes" id="UP000002385"/>
    </source>
</evidence>
<feature type="transmembrane region" description="Helical" evidence="1">
    <location>
        <begin position="6"/>
        <end position="28"/>
    </location>
</feature>
<reference evidence="2 3" key="2">
    <citation type="journal article" date="2012" name="J. Bacteriol.">
        <title>Complete genome sequences of six strains of the genus Methylobacterium.</title>
        <authorList>
            <person name="Marx C.J."/>
            <person name="Bringel F."/>
            <person name="Chistoserdova L."/>
            <person name="Moulin L."/>
            <person name="Farhan Ul Haque M."/>
            <person name="Fleischman D.E."/>
            <person name="Gruffaz C."/>
            <person name="Jourand P."/>
            <person name="Knief C."/>
            <person name="Lee M.C."/>
            <person name="Muller E.E."/>
            <person name="Nadalig T."/>
            <person name="Peyraud R."/>
            <person name="Roselli S."/>
            <person name="Russ L."/>
            <person name="Goodwin L.A."/>
            <person name="Ivanova N."/>
            <person name="Kyrpides N."/>
            <person name="Lajus A."/>
            <person name="Land M.L."/>
            <person name="Medigue C."/>
            <person name="Mikhailova N."/>
            <person name="Nolan M."/>
            <person name="Woyke T."/>
            <person name="Stolyar S."/>
            <person name="Vorholt J.A."/>
            <person name="Vuilleumier S."/>
        </authorList>
    </citation>
    <scope>NUCLEOTIDE SEQUENCE [LARGE SCALE GENOMIC DNA]</scope>
    <source>
        <strain evidence="3">CM4 / NCIMB 13688</strain>
    </source>
</reference>
<dbReference type="Proteomes" id="UP000002385">
    <property type="component" value="Chromosome"/>
</dbReference>
<reference evidence="3" key="1">
    <citation type="submission" date="2008-12" db="EMBL/GenBank/DDBJ databases">
        <title>Complete sequence of chromosome of Methylobacterium chloromethanicum CM4.</title>
        <authorList>
            <consortium name="US DOE Joint Genome Institute"/>
            <person name="Lucas S."/>
            <person name="Copeland A."/>
            <person name="Lapidus A."/>
            <person name="Glavina del Rio T."/>
            <person name="Dalin E."/>
            <person name="Tice H."/>
            <person name="Bruce D."/>
            <person name="Goodwin L."/>
            <person name="Pitluck S."/>
            <person name="Chertkov O."/>
            <person name="Brettin T."/>
            <person name="Detter J.C."/>
            <person name="Han C."/>
            <person name="Larimer F."/>
            <person name="Land M."/>
            <person name="Hauser L."/>
            <person name="Kyrpides N."/>
            <person name="Mikhailova N."/>
            <person name="Marx C."/>
            <person name="Richardson P."/>
        </authorList>
    </citation>
    <scope>NUCLEOTIDE SEQUENCE [LARGE SCALE GENOMIC DNA]</scope>
    <source>
        <strain evidence="3">CM4 / NCIMB 13688</strain>
    </source>
</reference>
<dbReference type="KEGG" id="mch:Mchl_2682"/>
<evidence type="ECO:0000313" key="2">
    <source>
        <dbReference type="EMBL" id="ACK83522.1"/>
    </source>
</evidence>
<proteinExistence type="predicted"/>
<protein>
    <submittedName>
        <fullName evidence="2">Uncharacterized protein</fullName>
    </submittedName>
</protein>
<evidence type="ECO:0000256" key="1">
    <source>
        <dbReference type="SAM" id="Phobius"/>
    </source>
</evidence>